<dbReference type="PANTHER" id="PTHR35005">
    <property type="entry name" value="3-DEHYDRO-SCYLLO-INOSOSE HYDROLASE"/>
    <property type="match status" value="1"/>
</dbReference>
<keyword evidence="4" id="KW-0862">Zinc</keyword>
<protein>
    <submittedName>
        <fullName evidence="6">Mycofactocin biosynthesis peptidyl-dipeptidase MftE</fullName>
    </submittedName>
</protein>
<dbReference type="InterPro" id="IPR003785">
    <property type="entry name" value="Creatininase/forma_Hydrolase"/>
</dbReference>
<dbReference type="Gene3D" id="3.40.50.10310">
    <property type="entry name" value="Creatininase"/>
    <property type="match status" value="1"/>
</dbReference>
<proteinExistence type="inferred from homology"/>
<accession>A0ABV2ZEZ5</accession>
<name>A0ABV2ZEZ5_9ACTN</name>
<evidence type="ECO:0000256" key="3">
    <source>
        <dbReference type="ARBA" id="ARBA00022801"/>
    </source>
</evidence>
<evidence type="ECO:0000313" key="6">
    <source>
        <dbReference type="EMBL" id="MEU3781127.1"/>
    </source>
</evidence>
<keyword evidence="2" id="KW-0479">Metal-binding</keyword>
<comment type="cofactor">
    <cofactor evidence="1">
        <name>Zn(2+)</name>
        <dbReference type="ChEBI" id="CHEBI:29105"/>
    </cofactor>
</comment>
<dbReference type="InterPro" id="IPR023871">
    <property type="entry name" value="MftE"/>
</dbReference>
<dbReference type="PANTHER" id="PTHR35005:SF1">
    <property type="entry name" value="2-AMINO-5-FORMYLAMINO-6-RIBOSYLAMINOPYRIMIDIN-4(3H)-ONE 5'-MONOPHOSPHATE DEFORMYLASE"/>
    <property type="match status" value="1"/>
</dbReference>
<dbReference type="SUPFAM" id="SSF102215">
    <property type="entry name" value="Creatininase"/>
    <property type="match status" value="1"/>
</dbReference>
<evidence type="ECO:0000256" key="4">
    <source>
        <dbReference type="ARBA" id="ARBA00022833"/>
    </source>
</evidence>
<gene>
    <name evidence="6" type="primary">mftE</name>
    <name evidence="6" type="ORF">AB0E89_11150</name>
</gene>
<dbReference type="Proteomes" id="UP001550739">
    <property type="component" value="Unassembled WGS sequence"/>
</dbReference>
<dbReference type="EMBL" id="JBEZVE010000005">
    <property type="protein sequence ID" value="MEU3781127.1"/>
    <property type="molecule type" value="Genomic_DNA"/>
</dbReference>
<evidence type="ECO:0000256" key="5">
    <source>
        <dbReference type="ARBA" id="ARBA00024029"/>
    </source>
</evidence>
<keyword evidence="7" id="KW-1185">Reference proteome</keyword>
<dbReference type="RefSeq" id="WP_361701953.1">
    <property type="nucleotide sequence ID" value="NZ_JBEZVE010000005.1"/>
</dbReference>
<evidence type="ECO:0000256" key="1">
    <source>
        <dbReference type="ARBA" id="ARBA00001947"/>
    </source>
</evidence>
<evidence type="ECO:0000313" key="7">
    <source>
        <dbReference type="Proteomes" id="UP001550739"/>
    </source>
</evidence>
<sequence>MPDRFARLPWPDIPYDALVLVPLGSTEQHGPHLPLSTDTVIARAVAEGAAGLLTGTALVAPAIPYGASGEHADFPGAVSLGHEALRAVLVETVRSLAVWAGRIALVNGHGGNNETLDTVVGALRGEGHDAGWTGCFVPGGDAHAGVTETSLLLHLAPEQVLMRRAVPGDRRPLSAIMPALRAGGVRAVSPTGVLGDPTGASADQGRRLMRELVSDVAGRIAAWQVDDRGRMVR</sequence>
<comment type="similarity">
    <text evidence="5">Belongs to the creatininase superfamily.</text>
</comment>
<dbReference type="NCBIfam" id="TIGR03964">
    <property type="entry name" value="mycofact_creat"/>
    <property type="match status" value="1"/>
</dbReference>
<organism evidence="6 7">
    <name type="scientific">Streptomyces sp. 900129855</name>
    <dbReference type="NCBI Taxonomy" id="3155129"/>
    <lineage>
        <taxon>Bacteria</taxon>
        <taxon>Bacillati</taxon>
        <taxon>Actinomycetota</taxon>
        <taxon>Actinomycetes</taxon>
        <taxon>Kitasatosporales</taxon>
        <taxon>Streptomycetaceae</taxon>
        <taxon>Streptomyces</taxon>
    </lineage>
</organism>
<comment type="caution">
    <text evidence="6">The sequence shown here is derived from an EMBL/GenBank/DDBJ whole genome shotgun (WGS) entry which is preliminary data.</text>
</comment>
<dbReference type="Pfam" id="PF02633">
    <property type="entry name" value="Creatininase"/>
    <property type="match status" value="1"/>
</dbReference>
<reference evidence="6 7" key="1">
    <citation type="submission" date="2024-06" db="EMBL/GenBank/DDBJ databases">
        <title>The Natural Products Discovery Center: Release of the First 8490 Sequenced Strains for Exploring Actinobacteria Biosynthetic Diversity.</title>
        <authorList>
            <person name="Kalkreuter E."/>
            <person name="Kautsar S.A."/>
            <person name="Yang D."/>
            <person name="Bader C.D."/>
            <person name="Teijaro C.N."/>
            <person name="Fluegel L."/>
            <person name="Davis C.M."/>
            <person name="Simpson J.R."/>
            <person name="Lauterbach L."/>
            <person name="Steele A.D."/>
            <person name="Gui C."/>
            <person name="Meng S."/>
            <person name="Li G."/>
            <person name="Viehrig K."/>
            <person name="Ye F."/>
            <person name="Su P."/>
            <person name="Kiefer A.F."/>
            <person name="Nichols A."/>
            <person name="Cepeda A.J."/>
            <person name="Yan W."/>
            <person name="Fan B."/>
            <person name="Jiang Y."/>
            <person name="Adhikari A."/>
            <person name="Zheng C.-J."/>
            <person name="Schuster L."/>
            <person name="Cowan T.M."/>
            <person name="Smanski M.J."/>
            <person name="Chevrette M.G."/>
            <person name="De Carvalho L.P.S."/>
            <person name="Shen B."/>
        </authorList>
    </citation>
    <scope>NUCLEOTIDE SEQUENCE [LARGE SCALE GENOMIC DNA]</scope>
    <source>
        <strain evidence="6 7">NPDC033843</strain>
    </source>
</reference>
<keyword evidence="3" id="KW-0378">Hydrolase</keyword>
<evidence type="ECO:0000256" key="2">
    <source>
        <dbReference type="ARBA" id="ARBA00022723"/>
    </source>
</evidence>
<dbReference type="InterPro" id="IPR024087">
    <property type="entry name" value="Creatininase-like_sf"/>
</dbReference>